<proteinExistence type="inferred from homology"/>
<comment type="catalytic activity">
    <reaction evidence="4">
        <text>an N-acyl-L-alpha-aminoacyl-tRNA + H2O = an N-acyl-L-amino acid + a tRNA + H(+)</text>
        <dbReference type="Rhea" id="RHEA:54448"/>
        <dbReference type="Rhea" id="RHEA-COMP:10123"/>
        <dbReference type="Rhea" id="RHEA-COMP:13883"/>
        <dbReference type="ChEBI" id="CHEBI:15377"/>
        <dbReference type="ChEBI" id="CHEBI:15378"/>
        <dbReference type="ChEBI" id="CHEBI:59874"/>
        <dbReference type="ChEBI" id="CHEBI:78442"/>
        <dbReference type="ChEBI" id="CHEBI:138191"/>
        <dbReference type="EC" id="3.1.1.29"/>
    </reaction>
</comment>
<gene>
    <name evidence="5" type="ORF">HAND00432_LOCUS283</name>
</gene>
<comment type="similarity">
    <text evidence="3">Belongs to the PTH2 family.</text>
</comment>
<dbReference type="InterPro" id="IPR023476">
    <property type="entry name" value="Pep_tRNA_hydro_II_dom_sf"/>
</dbReference>
<dbReference type="AlphaFoldDB" id="A0A7S1GRT0"/>
<dbReference type="Pfam" id="PF01981">
    <property type="entry name" value="PTH2"/>
    <property type="match status" value="1"/>
</dbReference>
<evidence type="ECO:0000256" key="2">
    <source>
        <dbReference type="ARBA" id="ARBA00022801"/>
    </source>
</evidence>
<dbReference type="FunFam" id="3.40.1490.10:FF:000001">
    <property type="entry name" value="Peptidyl-tRNA hydrolase 2"/>
    <property type="match status" value="1"/>
</dbReference>
<evidence type="ECO:0000256" key="3">
    <source>
        <dbReference type="ARBA" id="ARBA00038050"/>
    </source>
</evidence>
<dbReference type="GO" id="GO:0004045">
    <property type="term" value="F:peptidyl-tRNA hydrolase activity"/>
    <property type="evidence" value="ECO:0007669"/>
    <property type="project" value="UniProtKB-EC"/>
</dbReference>
<dbReference type="PANTHER" id="PTHR12649:SF11">
    <property type="entry name" value="PEPTIDYL-TRNA HYDROLASE 2, MITOCHONDRIAL"/>
    <property type="match status" value="1"/>
</dbReference>
<accession>A0A7S1GRT0</accession>
<dbReference type="PANTHER" id="PTHR12649">
    <property type="entry name" value="PEPTIDYL-TRNA HYDROLASE 2"/>
    <property type="match status" value="1"/>
</dbReference>
<dbReference type="EMBL" id="HBFX01000498">
    <property type="protein sequence ID" value="CAD8945766.1"/>
    <property type="molecule type" value="Transcribed_RNA"/>
</dbReference>
<dbReference type="SUPFAM" id="SSF102462">
    <property type="entry name" value="Peptidyl-tRNA hydrolase II"/>
    <property type="match status" value="1"/>
</dbReference>
<dbReference type="NCBIfam" id="TIGR00283">
    <property type="entry name" value="arch_pth2"/>
    <property type="match status" value="1"/>
</dbReference>
<evidence type="ECO:0000256" key="1">
    <source>
        <dbReference type="ARBA" id="ARBA00013260"/>
    </source>
</evidence>
<protein>
    <recommendedName>
        <fullName evidence="1">peptidyl-tRNA hydrolase</fullName>
        <ecNumber evidence="1">3.1.1.29</ecNumber>
    </recommendedName>
</protein>
<dbReference type="EC" id="3.1.1.29" evidence="1"/>
<dbReference type="Gene3D" id="3.40.1490.10">
    <property type="entry name" value="Bit1"/>
    <property type="match status" value="1"/>
</dbReference>
<organism evidence="5">
    <name type="scientific">Hemiselmis andersenii</name>
    <name type="common">Cryptophyte alga</name>
    <dbReference type="NCBI Taxonomy" id="464988"/>
    <lineage>
        <taxon>Eukaryota</taxon>
        <taxon>Cryptophyceae</taxon>
        <taxon>Cryptomonadales</taxon>
        <taxon>Hemiselmidaceae</taxon>
        <taxon>Hemiselmis</taxon>
    </lineage>
</organism>
<dbReference type="CDD" id="cd02430">
    <property type="entry name" value="PTH2"/>
    <property type="match status" value="1"/>
</dbReference>
<reference evidence="5" key="1">
    <citation type="submission" date="2021-01" db="EMBL/GenBank/DDBJ databases">
        <authorList>
            <person name="Corre E."/>
            <person name="Pelletier E."/>
            <person name="Niang G."/>
            <person name="Scheremetjew M."/>
            <person name="Finn R."/>
            <person name="Kale V."/>
            <person name="Holt S."/>
            <person name="Cochrane G."/>
            <person name="Meng A."/>
            <person name="Brown T."/>
            <person name="Cohen L."/>
        </authorList>
    </citation>
    <scope>NUCLEOTIDE SEQUENCE</scope>
    <source>
        <strain evidence="5">CCMP644</strain>
    </source>
</reference>
<dbReference type="GO" id="GO:0005829">
    <property type="term" value="C:cytosol"/>
    <property type="evidence" value="ECO:0007669"/>
    <property type="project" value="TreeGrafter"/>
</dbReference>
<name>A0A7S1GRT0_HEMAN</name>
<keyword evidence="2" id="KW-0378">Hydrolase</keyword>
<evidence type="ECO:0000313" key="5">
    <source>
        <dbReference type="EMBL" id="CAD8945766.1"/>
    </source>
</evidence>
<evidence type="ECO:0000256" key="4">
    <source>
        <dbReference type="ARBA" id="ARBA00048707"/>
    </source>
</evidence>
<sequence length="110" mass="11733">MVLVVNQELKMGKGKIAAQCGHATLGAYKKASPQVLRMWEGLGQAKICVQCPTEAEMHEVADKARAKGLITYQVTDAGRTQIPAGSRTVLAIGPAPESAFKGVTDHFKLL</sequence>
<dbReference type="InterPro" id="IPR002833">
    <property type="entry name" value="PTH2"/>
</dbReference>